<accession>A0A518V4Y5</accession>
<dbReference type="OrthoDB" id="2339674at2"/>
<organism evidence="1 2">
    <name type="scientific">Brevibacillus laterosporus</name>
    <name type="common">Bacillus laterosporus</name>
    <dbReference type="NCBI Taxonomy" id="1465"/>
    <lineage>
        <taxon>Bacteria</taxon>
        <taxon>Bacillati</taxon>
        <taxon>Bacillota</taxon>
        <taxon>Bacilli</taxon>
        <taxon>Bacillales</taxon>
        <taxon>Paenibacillaceae</taxon>
        <taxon>Brevibacillus</taxon>
    </lineage>
</organism>
<proteinExistence type="predicted"/>
<evidence type="ECO:0000313" key="2">
    <source>
        <dbReference type="Proteomes" id="UP000319432"/>
    </source>
</evidence>
<reference evidence="1 2" key="1">
    <citation type="submission" date="2018-11" db="EMBL/GenBank/DDBJ databases">
        <title>Phylogenetic determinants of toxin gene distribution in genomes of Brevibacillus laterosporus.</title>
        <authorList>
            <person name="Glare T.R."/>
            <person name="Durrant A."/>
            <person name="Berry C."/>
            <person name="Palma L."/>
            <person name="Ormskirk M."/>
            <person name="Cox M.O."/>
        </authorList>
    </citation>
    <scope>NUCLEOTIDE SEQUENCE [LARGE SCALE GENOMIC DNA]</scope>
    <source>
        <strain evidence="1 2">1821L</strain>
    </source>
</reference>
<dbReference type="Proteomes" id="UP000319432">
    <property type="component" value="Chromosome"/>
</dbReference>
<dbReference type="EMBL" id="CP033464">
    <property type="protein sequence ID" value="QDX92054.1"/>
    <property type="molecule type" value="Genomic_DNA"/>
</dbReference>
<sequence>MNEEVLVLKEQAEGYRVLYKTNQVSREEALEKIRPYIVAVNEKSKSIAKKYNMKPKLVTVTGYLR</sequence>
<gene>
    <name evidence="1" type="ORF">EEL30_06535</name>
</gene>
<name>A0A518V4Y5_BRELA</name>
<keyword evidence="2" id="KW-1185">Reference proteome</keyword>
<protein>
    <submittedName>
        <fullName evidence="1">Uncharacterized protein</fullName>
    </submittedName>
</protein>
<evidence type="ECO:0000313" key="1">
    <source>
        <dbReference type="EMBL" id="QDX92054.1"/>
    </source>
</evidence>
<dbReference type="AlphaFoldDB" id="A0A518V4Y5"/>